<gene>
    <name evidence="3" type="ORF">DYU05_17205</name>
</gene>
<feature type="transmembrane region" description="Helical" evidence="1">
    <location>
        <begin position="12"/>
        <end position="33"/>
    </location>
</feature>
<keyword evidence="4" id="KW-1185">Reference proteome</keyword>
<accession>A0A3E2NMW6</accession>
<evidence type="ECO:0000256" key="1">
    <source>
        <dbReference type="SAM" id="Phobius"/>
    </source>
</evidence>
<dbReference type="InterPro" id="IPR036890">
    <property type="entry name" value="HATPase_C_sf"/>
</dbReference>
<feature type="domain" description="Signal transduction histidine kinase internal region" evidence="2">
    <location>
        <begin position="161"/>
        <end position="236"/>
    </location>
</feature>
<keyword evidence="1" id="KW-0472">Membrane</keyword>
<dbReference type="PANTHER" id="PTHR34220">
    <property type="entry name" value="SENSOR HISTIDINE KINASE YPDA"/>
    <property type="match status" value="1"/>
</dbReference>
<comment type="caution">
    <text evidence="3">The sequence shown here is derived from an EMBL/GenBank/DDBJ whole genome shotgun (WGS) entry which is preliminary data.</text>
</comment>
<feature type="transmembrane region" description="Helical" evidence="1">
    <location>
        <begin position="123"/>
        <end position="144"/>
    </location>
</feature>
<dbReference type="Gene3D" id="3.30.565.10">
    <property type="entry name" value="Histidine kinase-like ATPase, C-terminal domain"/>
    <property type="match status" value="1"/>
</dbReference>
<keyword evidence="3" id="KW-0808">Transferase</keyword>
<dbReference type="GO" id="GO:0016020">
    <property type="term" value="C:membrane"/>
    <property type="evidence" value="ECO:0007669"/>
    <property type="project" value="InterPro"/>
</dbReference>
<dbReference type="InterPro" id="IPR010559">
    <property type="entry name" value="Sig_transdc_His_kin_internal"/>
</dbReference>
<name>A0A3E2NMW6_9SPHI</name>
<evidence type="ECO:0000259" key="2">
    <source>
        <dbReference type="Pfam" id="PF06580"/>
    </source>
</evidence>
<evidence type="ECO:0000313" key="3">
    <source>
        <dbReference type="EMBL" id="RFZ82344.1"/>
    </source>
</evidence>
<dbReference type="AlphaFoldDB" id="A0A3E2NMW6"/>
<dbReference type="EMBL" id="QWDE01000003">
    <property type="protein sequence ID" value="RFZ82344.1"/>
    <property type="molecule type" value="Genomic_DNA"/>
</dbReference>
<proteinExistence type="predicted"/>
<dbReference type="RefSeq" id="WP_117384368.1">
    <property type="nucleotide sequence ID" value="NZ_QWDE01000003.1"/>
</dbReference>
<sequence>MKAYLRKFHIYWLQHFALVWLVTNIFNLVNYAYKLSIWGPMTLNTDGTPITLWQMFVIHNFQKPDYLYLLLFTFLVELNYRYTFKRYNLAIFVGVAIIVAAIGTATSLYLSTNGFQNKYPTNLFEPWTAAAIYAVFYGLIREFFYQRLYRLKVRVERSETELNSLKQQLNPHFLFNTLNYLYGTALQEKAERTAEGIDMVAAMMRYTVAGVQETFVPLNEEIQFIRNYISLQKLRLPAGTAQQVKINIDVPDSAIQIAPMLLLPFIENAFKYGISNDQASTIEVDVGLHENSLGAIITNTIAQGAPHVKGTRSGIDTCKKRLELLYPESHTLKIMPTPTSYSVNLLISLKQ</sequence>
<dbReference type="OrthoDB" id="9792992at2"/>
<feature type="transmembrane region" description="Helical" evidence="1">
    <location>
        <begin position="89"/>
        <end position="111"/>
    </location>
</feature>
<dbReference type="Proteomes" id="UP000260823">
    <property type="component" value="Unassembled WGS sequence"/>
</dbReference>
<protein>
    <submittedName>
        <fullName evidence="3">Histidine kinase</fullName>
    </submittedName>
</protein>
<keyword evidence="1" id="KW-1133">Transmembrane helix</keyword>
<dbReference type="PANTHER" id="PTHR34220:SF7">
    <property type="entry name" value="SENSOR HISTIDINE KINASE YPDA"/>
    <property type="match status" value="1"/>
</dbReference>
<keyword evidence="1" id="KW-0812">Transmembrane</keyword>
<dbReference type="InterPro" id="IPR050640">
    <property type="entry name" value="Bact_2-comp_sensor_kinase"/>
</dbReference>
<keyword evidence="3" id="KW-0418">Kinase</keyword>
<evidence type="ECO:0000313" key="4">
    <source>
        <dbReference type="Proteomes" id="UP000260823"/>
    </source>
</evidence>
<reference evidence="3 4" key="1">
    <citation type="submission" date="2018-08" db="EMBL/GenBank/DDBJ databases">
        <title>Mucilaginibacter terrae sp. nov., isolated from manganese diggings.</title>
        <authorList>
            <person name="Huang Y."/>
            <person name="Zhou Z."/>
        </authorList>
    </citation>
    <scope>NUCLEOTIDE SEQUENCE [LARGE SCALE GENOMIC DNA]</scope>
    <source>
        <strain evidence="3 4">ZH6</strain>
    </source>
</reference>
<organism evidence="3 4">
    <name type="scientific">Mucilaginibacter terrenus</name>
    <dbReference type="NCBI Taxonomy" id="2482727"/>
    <lineage>
        <taxon>Bacteria</taxon>
        <taxon>Pseudomonadati</taxon>
        <taxon>Bacteroidota</taxon>
        <taxon>Sphingobacteriia</taxon>
        <taxon>Sphingobacteriales</taxon>
        <taxon>Sphingobacteriaceae</taxon>
        <taxon>Mucilaginibacter</taxon>
    </lineage>
</organism>
<dbReference type="Pfam" id="PF06580">
    <property type="entry name" value="His_kinase"/>
    <property type="match status" value="1"/>
</dbReference>
<dbReference type="GO" id="GO:0000155">
    <property type="term" value="F:phosphorelay sensor kinase activity"/>
    <property type="evidence" value="ECO:0007669"/>
    <property type="project" value="InterPro"/>
</dbReference>